<protein>
    <submittedName>
        <fullName evidence="4">Nuclease HARBI1</fullName>
    </submittedName>
</protein>
<dbReference type="Proteomes" id="UP001165289">
    <property type="component" value="Unassembled WGS sequence"/>
</dbReference>
<dbReference type="GO" id="GO:0046872">
    <property type="term" value="F:metal ion binding"/>
    <property type="evidence" value="ECO:0007669"/>
    <property type="project" value="UniProtKB-KW"/>
</dbReference>
<proteinExistence type="predicted"/>
<keyword evidence="2" id="KW-0479">Metal-binding</keyword>
<comment type="cofactor">
    <cofactor evidence="1">
        <name>a divalent metal cation</name>
        <dbReference type="ChEBI" id="CHEBI:60240"/>
    </cofactor>
</comment>
<evidence type="ECO:0000313" key="5">
    <source>
        <dbReference type="Proteomes" id="UP001165289"/>
    </source>
</evidence>
<dbReference type="PRINTS" id="PR02086">
    <property type="entry name" value="PUTNUCHARBI1"/>
</dbReference>
<accession>A0AAV7KBU0</accession>
<feature type="domain" description="DDE Tnp4" evidence="3">
    <location>
        <begin position="48"/>
        <end position="114"/>
    </location>
</feature>
<dbReference type="EMBL" id="JAKMXF010000102">
    <property type="protein sequence ID" value="KAI6658165.1"/>
    <property type="molecule type" value="Genomic_DNA"/>
</dbReference>
<dbReference type="InterPro" id="IPR027806">
    <property type="entry name" value="HARBI1_dom"/>
</dbReference>
<evidence type="ECO:0000256" key="1">
    <source>
        <dbReference type="ARBA" id="ARBA00001968"/>
    </source>
</evidence>
<dbReference type="InterPro" id="IPR026103">
    <property type="entry name" value="HARBI1_animal"/>
</dbReference>
<keyword evidence="5" id="KW-1185">Reference proteome</keyword>
<gene>
    <name evidence="4" type="ORF">LOD99_11109</name>
</gene>
<sequence>MSNCVRGVTDALCSIEKDYIQFPTAARQMRMQHGIMEKFRFPKVLGCIDDTHIPIGAPSTNEAIYVNHKSFHSINVQAICDDIFKFIDVVVKWPGSTHDAFIWTQSGINLKIASKKFQFLMGGFSVIVVIRCTQI</sequence>
<reference evidence="4 5" key="1">
    <citation type="journal article" date="2023" name="BMC Biol.">
        <title>The compact genome of the sponge Oopsacas minuta (Hexactinellida) is lacking key metazoan core genes.</title>
        <authorList>
            <person name="Santini S."/>
            <person name="Schenkelaars Q."/>
            <person name="Jourda C."/>
            <person name="Duchesne M."/>
            <person name="Belahbib H."/>
            <person name="Rocher C."/>
            <person name="Selva M."/>
            <person name="Riesgo A."/>
            <person name="Vervoort M."/>
            <person name="Leys S.P."/>
            <person name="Kodjabachian L."/>
            <person name="Le Bivic A."/>
            <person name="Borchiellini C."/>
            <person name="Claverie J.M."/>
            <person name="Renard E."/>
        </authorList>
    </citation>
    <scope>NUCLEOTIDE SEQUENCE [LARGE SCALE GENOMIC DNA]</scope>
    <source>
        <strain evidence="4">SPO-2</strain>
    </source>
</reference>
<evidence type="ECO:0000313" key="4">
    <source>
        <dbReference type="EMBL" id="KAI6658165.1"/>
    </source>
</evidence>
<evidence type="ECO:0000259" key="3">
    <source>
        <dbReference type="Pfam" id="PF13359"/>
    </source>
</evidence>
<dbReference type="AlphaFoldDB" id="A0AAV7KBU0"/>
<evidence type="ECO:0000256" key="2">
    <source>
        <dbReference type="ARBA" id="ARBA00022723"/>
    </source>
</evidence>
<organism evidence="4 5">
    <name type="scientific">Oopsacas minuta</name>
    <dbReference type="NCBI Taxonomy" id="111878"/>
    <lineage>
        <taxon>Eukaryota</taxon>
        <taxon>Metazoa</taxon>
        <taxon>Porifera</taxon>
        <taxon>Hexactinellida</taxon>
        <taxon>Hexasterophora</taxon>
        <taxon>Lyssacinosida</taxon>
        <taxon>Leucopsacidae</taxon>
        <taxon>Oopsacas</taxon>
    </lineage>
</organism>
<comment type="caution">
    <text evidence="4">The sequence shown here is derived from an EMBL/GenBank/DDBJ whole genome shotgun (WGS) entry which is preliminary data.</text>
</comment>
<name>A0AAV7KBU0_9METZ</name>
<dbReference type="Pfam" id="PF13359">
    <property type="entry name" value="DDE_Tnp_4"/>
    <property type="match status" value="1"/>
</dbReference>